<keyword evidence="1" id="KW-0472">Membrane</keyword>
<evidence type="ECO:0000256" key="1">
    <source>
        <dbReference type="SAM" id="Phobius"/>
    </source>
</evidence>
<dbReference type="EMBL" id="JAAWWK010000001">
    <property type="protein sequence ID" value="NKI16018.1"/>
    <property type="molecule type" value="Genomic_DNA"/>
</dbReference>
<accession>A0ABX1GA39</accession>
<feature type="transmembrane region" description="Helical" evidence="1">
    <location>
        <begin position="97"/>
        <end position="116"/>
    </location>
</feature>
<dbReference type="RefSeq" id="WP_168448564.1">
    <property type="nucleotide sequence ID" value="NZ_JAAWWK010000001.1"/>
</dbReference>
<feature type="transmembrane region" description="Helical" evidence="1">
    <location>
        <begin position="170"/>
        <end position="190"/>
    </location>
</feature>
<keyword evidence="1" id="KW-1133">Transmembrane helix</keyword>
<evidence type="ECO:0000313" key="2">
    <source>
        <dbReference type="EMBL" id="NKI16018.1"/>
    </source>
</evidence>
<feature type="transmembrane region" description="Helical" evidence="1">
    <location>
        <begin position="202"/>
        <end position="222"/>
    </location>
</feature>
<keyword evidence="3" id="KW-1185">Reference proteome</keyword>
<name>A0ABX1GA39_9GAMM</name>
<proteinExistence type="predicted"/>
<feature type="transmembrane region" description="Helical" evidence="1">
    <location>
        <begin position="136"/>
        <end position="158"/>
    </location>
</feature>
<keyword evidence="1" id="KW-0812">Transmembrane</keyword>
<organism evidence="2 3">
    <name type="scientific">Spongiibacter thalassae</name>
    <dbReference type="NCBI Taxonomy" id="2721624"/>
    <lineage>
        <taxon>Bacteria</taxon>
        <taxon>Pseudomonadati</taxon>
        <taxon>Pseudomonadota</taxon>
        <taxon>Gammaproteobacteria</taxon>
        <taxon>Cellvibrionales</taxon>
        <taxon>Spongiibacteraceae</taxon>
        <taxon>Spongiibacter</taxon>
    </lineage>
</organism>
<feature type="transmembrane region" description="Helical" evidence="1">
    <location>
        <begin position="58"/>
        <end position="77"/>
    </location>
</feature>
<protein>
    <recommendedName>
        <fullName evidence="4">DUF4328 domain-containing protein</fullName>
    </recommendedName>
</protein>
<reference evidence="2 3" key="1">
    <citation type="submission" date="2020-04" db="EMBL/GenBank/DDBJ databases">
        <authorList>
            <person name="Yoon J."/>
        </authorList>
    </citation>
    <scope>NUCLEOTIDE SEQUENCE [LARGE SCALE GENOMIC DNA]</scope>
    <source>
        <strain evidence="2 3">KMU-166</strain>
    </source>
</reference>
<feature type="transmembrane region" description="Helical" evidence="1">
    <location>
        <begin position="12"/>
        <end position="33"/>
    </location>
</feature>
<dbReference type="Proteomes" id="UP000765845">
    <property type="component" value="Unassembled WGS sequence"/>
</dbReference>
<gene>
    <name evidence="2" type="ORF">HCU74_01170</name>
</gene>
<evidence type="ECO:0008006" key="4">
    <source>
        <dbReference type="Google" id="ProtNLM"/>
    </source>
</evidence>
<comment type="caution">
    <text evidence="2">The sequence shown here is derived from an EMBL/GenBank/DDBJ whole genome shotgun (WGS) entry which is preliminary data.</text>
</comment>
<sequence length="241" mass="26706">MPYTTRAQLLAVDGALVAVALMLVALVFVANWFPPIDPALDAQAIAQLYQENTNRYRFGGLLVAFSAAFFWPFGVAISEQMKRVEGYRHHPMSSLQLASVTGTVWAILFPGIIWMVAAYRPDRAPEITQVLNDMGWIIFIGTVSPALIQLLAIGFCALNQSKDAPVFPPWFGFFNLWFATGFLAGTLVPFVTDGPFAWDGLISFWLAATFFFGWILITWYVVRQCIIQQAESLPENSGGAL</sequence>
<evidence type="ECO:0000313" key="3">
    <source>
        <dbReference type="Proteomes" id="UP000765845"/>
    </source>
</evidence>